<feature type="domain" description="ABC transporter" evidence="6">
    <location>
        <begin position="304"/>
        <end position="520"/>
    </location>
</feature>
<dbReference type="Gene3D" id="1.20.1560.10">
    <property type="entry name" value="ABC transporter type 1, transmembrane domain"/>
    <property type="match status" value="1"/>
</dbReference>
<dbReference type="PROSITE" id="PS50893">
    <property type="entry name" value="ABC_TRANSPORTER_2"/>
    <property type="match status" value="1"/>
</dbReference>
<gene>
    <name evidence="8" type="ORF">ACFY8O_33580</name>
</gene>
<dbReference type="Pfam" id="PF00005">
    <property type="entry name" value="ABC_tran"/>
    <property type="match status" value="1"/>
</dbReference>
<feature type="transmembrane region" description="Helical" evidence="5">
    <location>
        <begin position="158"/>
        <end position="178"/>
    </location>
</feature>
<feature type="domain" description="ABC transmembrane type-1" evidence="7">
    <location>
        <begin position="20"/>
        <end position="180"/>
    </location>
</feature>
<keyword evidence="8" id="KW-0547">Nucleotide-binding</keyword>
<evidence type="ECO:0000313" key="9">
    <source>
        <dbReference type="Proteomes" id="UP001602322"/>
    </source>
</evidence>
<dbReference type="SUPFAM" id="SSF90123">
    <property type="entry name" value="ABC transporter transmembrane region"/>
    <property type="match status" value="1"/>
</dbReference>
<dbReference type="Proteomes" id="UP001602322">
    <property type="component" value="Unassembled WGS sequence"/>
</dbReference>
<keyword evidence="3 5" id="KW-1133">Transmembrane helix</keyword>
<accession>A0ABW6XGF6</accession>
<dbReference type="PROSITE" id="PS50929">
    <property type="entry name" value="ABC_TM1F"/>
    <property type="match status" value="1"/>
</dbReference>
<keyword evidence="4 5" id="KW-0472">Membrane</keyword>
<dbReference type="RefSeq" id="WP_387909075.1">
    <property type="nucleotide sequence ID" value="NZ_JBIBEG010000018.1"/>
</dbReference>
<dbReference type="InterPro" id="IPR003439">
    <property type="entry name" value="ABC_transporter-like_ATP-bd"/>
</dbReference>
<dbReference type="InterPro" id="IPR039421">
    <property type="entry name" value="Type_1_exporter"/>
</dbReference>
<dbReference type="EMBL" id="JBIBEG010000018">
    <property type="protein sequence ID" value="MFF5900832.1"/>
    <property type="molecule type" value="Genomic_DNA"/>
</dbReference>
<evidence type="ECO:0000313" key="8">
    <source>
        <dbReference type="EMBL" id="MFF5900832.1"/>
    </source>
</evidence>
<evidence type="ECO:0000256" key="3">
    <source>
        <dbReference type="ARBA" id="ARBA00022989"/>
    </source>
</evidence>
<evidence type="ECO:0000259" key="7">
    <source>
        <dbReference type="PROSITE" id="PS50929"/>
    </source>
</evidence>
<keyword evidence="8" id="KW-0067">ATP-binding</keyword>
<evidence type="ECO:0000256" key="5">
    <source>
        <dbReference type="SAM" id="Phobius"/>
    </source>
</evidence>
<dbReference type="PANTHER" id="PTHR24221:SF590">
    <property type="entry name" value="COMPONENT LINKED WITH THE ASSEMBLY OF CYTOCHROME' TRANSPORT TRANSMEMBRANE ATP-BINDING PROTEIN ABC TRANSPORTER CYDD-RELATED"/>
    <property type="match status" value="1"/>
</dbReference>
<evidence type="ECO:0000259" key="6">
    <source>
        <dbReference type="PROSITE" id="PS50893"/>
    </source>
</evidence>
<sequence length="523" mass="54601">MRAVLARFLQISGRRKLASLCLFLLLGAVVQGVAFTFVVPITTGLLTPGAAAPWGWIAVLAAVSLVYAVLHHRSVPLGNELGAELVTTLHRKVAEHTATLPNRTLGVDRSDRLAALDGTAVVVLMGLPAHVMRPVVAAVATPLTVIVISAFVNLRIALTLAAGLIVLALCSFLVVRLLSRSDDSDGAEWLRRSYEQRGAGRSGGFLPTATGEVLLWRAVELAACAAVGACAAAVVADGFPGTRGVALIVLSVLTYRPMMEAVLLISTVMNARAVMATIGRLLDIDGSGSQEALPGADWPDSTDLVFDDVSLRVEGTTVLDTVSFEIPGGTTTALVGTPDGSRLLLGDLLTGDVMPTSGQVRIGGVDVTTLAPSVVEQHIARVCPQDSEHTREEAVRLLDSFPDRLADRPGVQDGLNRLRAAVAADDTASESLTTTSAEPLSSEDRWRLALLRALSGDPSLVVVDATAGADPFGADPRLAALFTGLSQDRTCWLLTGVGGELASCDRLVEISGSRVIARSAVPG</sequence>
<reference evidence="8 9" key="1">
    <citation type="submission" date="2024-10" db="EMBL/GenBank/DDBJ databases">
        <title>The Natural Products Discovery Center: Release of the First 8490 Sequenced Strains for Exploring Actinobacteria Biosynthetic Diversity.</title>
        <authorList>
            <person name="Kalkreuter E."/>
            <person name="Kautsar S.A."/>
            <person name="Yang D."/>
            <person name="Bader C.D."/>
            <person name="Teijaro C.N."/>
            <person name="Fluegel L."/>
            <person name="Davis C.M."/>
            <person name="Simpson J.R."/>
            <person name="Lauterbach L."/>
            <person name="Steele A.D."/>
            <person name="Gui C."/>
            <person name="Meng S."/>
            <person name="Li G."/>
            <person name="Viehrig K."/>
            <person name="Ye F."/>
            <person name="Su P."/>
            <person name="Kiefer A.F."/>
            <person name="Nichols A."/>
            <person name="Cepeda A.J."/>
            <person name="Yan W."/>
            <person name="Fan B."/>
            <person name="Jiang Y."/>
            <person name="Adhikari A."/>
            <person name="Zheng C.-J."/>
            <person name="Schuster L."/>
            <person name="Cowan T.M."/>
            <person name="Smanski M.J."/>
            <person name="Chevrette M.G."/>
            <person name="De Carvalho L.P.S."/>
            <person name="Shen B."/>
        </authorList>
    </citation>
    <scope>NUCLEOTIDE SEQUENCE [LARGE SCALE GENOMIC DNA]</scope>
    <source>
        <strain evidence="8 9">NPDC012540</strain>
    </source>
</reference>
<protein>
    <submittedName>
        <fullName evidence="8">ATP-binding cassette domain-containing protein</fullName>
    </submittedName>
</protein>
<comment type="subcellular location">
    <subcellularLocation>
        <location evidence="1">Cell membrane</location>
        <topology evidence="1">Multi-pass membrane protein</topology>
    </subcellularLocation>
</comment>
<dbReference type="InterPro" id="IPR036640">
    <property type="entry name" value="ABC1_TM_sf"/>
</dbReference>
<comment type="caution">
    <text evidence="8">The sequence shown here is derived from an EMBL/GenBank/DDBJ whole genome shotgun (WGS) entry which is preliminary data.</text>
</comment>
<name>A0ABW6XGF6_9ACTN</name>
<dbReference type="Gene3D" id="3.40.50.300">
    <property type="entry name" value="P-loop containing nucleotide triphosphate hydrolases"/>
    <property type="match status" value="1"/>
</dbReference>
<dbReference type="GO" id="GO:0005524">
    <property type="term" value="F:ATP binding"/>
    <property type="evidence" value="ECO:0007669"/>
    <property type="project" value="UniProtKB-KW"/>
</dbReference>
<feature type="transmembrane region" description="Helical" evidence="5">
    <location>
        <begin position="135"/>
        <end position="152"/>
    </location>
</feature>
<keyword evidence="9" id="KW-1185">Reference proteome</keyword>
<evidence type="ECO:0000256" key="1">
    <source>
        <dbReference type="ARBA" id="ARBA00004651"/>
    </source>
</evidence>
<organism evidence="8 9">
    <name type="scientific">Streptomyces argenteolus</name>
    <dbReference type="NCBI Taxonomy" id="67274"/>
    <lineage>
        <taxon>Bacteria</taxon>
        <taxon>Bacillati</taxon>
        <taxon>Actinomycetota</taxon>
        <taxon>Actinomycetes</taxon>
        <taxon>Kitasatosporales</taxon>
        <taxon>Streptomycetaceae</taxon>
        <taxon>Streptomyces</taxon>
    </lineage>
</organism>
<dbReference type="SUPFAM" id="SSF52540">
    <property type="entry name" value="P-loop containing nucleoside triphosphate hydrolases"/>
    <property type="match status" value="1"/>
</dbReference>
<dbReference type="InterPro" id="IPR027417">
    <property type="entry name" value="P-loop_NTPase"/>
</dbReference>
<feature type="transmembrane region" description="Helical" evidence="5">
    <location>
        <begin position="52"/>
        <end position="70"/>
    </location>
</feature>
<dbReference type="InterPro" id="IPR011527">
    <property type="entry name" value="ABC1_TM_dom"/>
</dbReference>
<dbReference type="PANTHER" id="PTHR24221">
    <property type="entry name" value="ATP-BINDING CASSETTE SUB-FAMILY B"/>
    <property type="match status" value="1"/>
</dbReference>
<keyword evidence="2 5" id="KW-0812">Transmembrane</keyword>
<evidence type="ECO:0000256" key="4">
    <source>
        <dbReference type="ARBA" id="ARBA00023136"/>
    </source>
</evidence>
<proteinExistence type="predicted"/>
<evidence type="ECO:0000256" key="2">
    <source>
        <dbReference type="ARBA" id="ARBA00022692"/>
    </source>
</evidence>